<dbReference type="Proteomes" id="UP000594603">
    <property type="component" value="Chromosome"/>
</dbReference>
<name>A0ACD1BGE1_9CLOT</name>
<accession>A0ACD1BGE1</accession>
<dbReference type="EMBL" id="CP051754">
    <property type="protein sequence ID" value="QPJ86520.1"/>
    <property type="molecule type" value="Genomic_DNA"/>
</dbReference>
<dbReference type="EC" id="1.17.7.4" evidence="1"/>
<reference evidence="1" key="1">
    <citation type="submission" date="2020-04" db="EMBL/GenBank/DDBJ databases">
        <title>A novel bacterium ('Candidatus Sarcina troglodytae' sp. nov.) linked to a protracted, uniformly lethal epizootic among sanctuary western chimpanzees (Pan troglodytes verus) in Sierra Leone.</title>
        <authorList>
            <person name="Owens L.A."/>
            <person name="Colitti B."/>
            <person name="Hirji I."/>
            <person name="Pizaro A."/>
            <person name="Jaffe J.E."/>
            <person name="Moittie S."/>
            <person name="Bishop-Lilly K.A."/>
            <person name="Estrella L.A."/>
            <person name="Voegtly L.J."/>
            <person name="Kuhn J.H."/>
            <person name="Suen G."/>
            <person name="Deblois C.L."/>
            <person name="Dunn C."/>
            <person name="Juan-Salles C."/>
            <person name="Goldberg T.L."/>
        </authorList>
    </citation>
    <scope>NUCLEOTIDE SEQUENCE</scope>
    <source>
        <strain evidence="1">JB2</strain>
    </source>
</reference>
<keyword evidence="1" id="KW-0560">Oxidoreductase</keyword>
<proteinExistence type="predicted"/>
<protein>
    <submittedName>
        <fullName evidence="1">4-hydroxy-3-methylbut-2-enyl diphosphate reductase</fullName>
        <ecNumber evidence="1">1.17.7.4</ecNumber>
    </submittedName>
</protein>
<gene>
    <name evidence="1" type="ORF">HH195_05200</name>
</gene>
<evidence type="ECO:0000313" key="2">
    <source>
        <dbReference type="Proteomes" id="UP000594603"/>
    </source>
</evidence>
<organism evidence="1 2">
    <name type="scientific">Candidatus Sarcina troglodytae</name>
    <dbReference type="NCBI Taxonomy" id="2726954"/>
    <lineage>
        <taxon>Bacteria</taxon>
        <taxon>Bacillati</taxon>
        <taxon>Bacillota</taxon>
        <taxon>Clostridia</taxon>
        <taxon>Eubacteriales</taxon>
        <taxon>Clostridiaceae</taxon>
        <taxon>Sarcina</taxon>
    </lineage>
</organism>
<keyword evidence="2" id="KW-1185">Reference proteome</keyword>
<evidence type="ECO:0000313" key="1">
    <source>
        <dbReference type="EMBL" id="QPJ86520.1"/>
    </source>
</evidence>
<sequence length="279" mass="31368">MDNIVIAKNAGFCYGVKRAVDEAIKAQKDANKRIYTLGSLIHNNDAVKYLEKNNIFSIDEKNIDVLNEDDIIIIRSHGVKESVIKNLENRNLKIIDLTCPYVKSIHSKVKDYYEKGYKIMIIGDKTHPEVIGITGWCNDEAIVVNRAEELDKIPSKICVVAQTTEKKKTWNSIMEKVVKNSKQIVAFNTICSATDIRQKSAFEISMNCDVVIVVGGKNSSNTTKLYEICKANCENSFHIENAQELTDNILKFKGKKIGITAGASTPQWILDEVIKKLKL</sequence>